<evidence type="ECO:0000256" key="2">
    <source>
        <dbReference type="ARBA" id="ARBA00022729"/>
    </source>
</evidence>
<dbReference type="PANTHER" id="PTHR39210:SF1">
    <property type="entry name" value="HEPARIN-SULFATE LYASE"/>
    <property type="match status" value="1"/>
</dbReference>
<keyword evidence="3" id="KW-0574">Periplasm</keyword>
<accession>A0A142GWF2</accession>
<proteinExistence type="predicted"/>
<gene>
    <name evidence="6" type="primary">oalY1</name>
</gene>
<evidence type="ECO:0000259" key="5">
    <source>
        <dbReference type="Pfam" id="PF07940"/>
    </source>
</evidence>
<dbReference type="GO" id="GO:0042597">
    <property type="term" value="C:periplasmic space"/>
    <property type="evidence" value="ECO:0007669"/>
    <property type="project" value="UniProtKB-SubCell"/>
</dbReference>
<keyword evidence="4 6" id="KW-0456">Lyase</keyword>
<dbReference type="GO" id="GO:0016829">
    <property type="term" value="F:lyase activity"/>
    <property type="evidence" value="ECO:0007669"/>
    <property type="project" value="UniProtKB-KW"/>
</dbReference>
<feature type="domain" description="Heparinase II/III-like C-terminal" evidence="5">
    <location>
        <begin position="356"/>
        <end position="610"/>
    </location>
</feature>
<evidence type="ECO:0000256" key="1">
    <source>
        <dbReference type="ARBA" id="ARBA00004418"/>
    </source>
</evidence>
<comment type="subcellular location">
    <subcellularLocation>
        <location evidence="1">Periplasm</location>
    </subcellularLocation>
</comment>
<evidence type="ECO:0000256" key="4">
    <source>
        <dbReference type="ARBA" id="ARBA00023239"/>
    </source>
</evidence>
<protein>
    <submittedName>
        <fullName evidence="6">Oligoalginate lyase</fullName>
    </submittedName>
</protein>
<evidence type="ECO:0000313" key="6">
    <source>
        <dbReference type="EMBL" id="AMR08481.1"/>
    </source>
</evidence>
<dbReference type="Pfam" id="PF07940">
    <property type="entry name" value="Hepar_II_III_C"/>
    <property type="match status" value="1"/>
</dbReference>
<sequence length="713" mass="78904">MSAQGDYLLWTREELDELRRQQGQDNAMGRSLAALEARVAASMARGIVIPGQGEAGSFEHNTHKENARVIEGAALWGRLSDNVQALAHAEELLAGYAACYRDMPYQVARNTNPPGRLFHQILNEHIWLLHASLGLALLKPSLSEARYQSLLDGLFQPMLEMFTETYRHDFDRIHNHGLWAVAAVGICAMVIESPEHLAISIDGLDGSGETGGFLAQIALLFSPQGYYVEGPYYHRFAIHPLCLFAEAIERHHPERRVLTHADGRIEKSLHVLLSTAYPDGRFPALNDASRSMDLDDEGARCAMSLLAARYEAPRELLALARQQQGCWIHANGLALLNAVQGVDTQVEATSQLFRDGPDGQSGGHAHLKRGQGLAAQHVVLTAGQHGMGHGHFDELGLSFFSRGKEVLKEYGFARWVNVETKFGGRYLKENEGYAKQSVAHNLVVVDMQSQHAANHALADERHGEISLLTGCAAGARARCDNAHDGVAMQREVLLVESRHTETPILLDVFTLTSEQPHVYDYTFHHGGHVVRWWGSEFTALDALEVMGDRHGYQHLWKQGQCRPATGHSMTWLEGDSFHSWHQITQAPAEAFQLRVGANDPDHNLRPDAKVMTRLTATSQTFYSLFESHGHFDEALEQCGGARPQVIHFRVLPSADGVTILELTFATGRLLVVLAEPARQGESLTLEAGERPLRIEQDVTLIDLPDTARVSQNT</sequence>
<dbReference type="SMR" id="A0A142GWF2"/>
<evidence type="ECO:0000256" key="3">
    <source>
        <dbReference type="ARBA" id="ARBA00022764"/>
    </source>
</evidence>
<reference evidence="6" key="1">
    <citation type="journal article" date="2016" name="FEMS Microbiol. Lett.">
        <title>Cloning and characterization of two thermo- and salt-tolerant oligoalginate lyases from marine bacterium Halomonas sp.</title>
        <authorList>
            <person name="Yang X."/>
            <person name="Li S."/>
            <person name="Wu Y."/>
            <person name="Yu W."/>
            <person name="Han F."/>
        </authorList>
    </citation>
    <scope>NUCLEOTIDE SEQUENCE</scope>
    <source>
        <strain evidence="6">QY114</strain>
    </source>
</reference>
<name>A0A142GWF2_9GAMM</name>
<keyword evidence="2" id="KW-0732">Signal</keyword>
<dbReference type="Gene3D" id="2.70.98.70">
    <property type="match status" value="1"/>
</dbReference>
<dbReference type="AlphaFoldDB" id="A0A142GWF2"/>
<dbReference type="Gene3D" id="1.50.10.100">
    <property type="entry name" value="Chondroitin AC/alginate lyase"/>
    <property type="match status" value="1"/>
</dbReference>
<dbReference type="SUPFAM" id="SSF48230">
    <property type="entry name" value="Chondroitin AC/alginate lyase"/>
    <property type="match status" value="1"/>
</dbReference>
<dbReference type="InterPro" id="IPR012480">
    <property type="entry name" value="Hepar_II_III_C"/>
</dbReference>
<dbReference type="PANTHER" id="PTHR39210">
    <property type="entry name" value="HEPARIN-SULFATE LYASE"/>
    <property type="match status" value="1"/>
</dbReference>
<dbReference type="EMBL" id="KU598830">
    <property type="protein sequence ID" value="AMR08481.1"/>
    <property type="molecule type" value="Genomic_DNA"/>
</dbReference>
<dbReference type="InterPro" id="IPR008929">
    <property type="entry name" value="Chondroitin_lyas"/>
</dbReference>
<organism evidence="6">
    <name type="scientific">Halomonas sp. QY114</name>
    <dbReference type="NCBI Taxonomy" id="1792184"/>
    <lineage>
        <taxon>Bacteria</taxon>
        <taxon>Pseudomonadati</taxon>
        <taxon>Pseudomonadota</taxon>
        <taxon>Gammaproteobacteria</taxon>
        <taxon>Oceanospirillales</taxon>
        <taxon>Halomonadaceae</taxon>
        <taxon>Halomonas</taxon>
    </lineage>
</organism>